<evidence type="ECO:0000256" key="1">
    <source>
        <dbReference type="SAM" id="Phobius"/>
    </source>
</evidence>
<protein>
    <submittedName>
        <fullName evidence="3">ABC transporter permease</fullName>
    </submittedName>
</protein>
<dbReference type="PANTHER" id="PTHR30572:SF18">
    <property type="entry name" value="ABC-TYPE MACROLIDE FAMILY EXPORT SYSTEM PERMEASE COMPONENT 2"/>
    <property type="match status" value="1"/>
</dbReference>
<comment type="caution">
    <text evidence="3">The sequence shown here is derived from an EMBL/GenBank/DDBJ whole genome shotgun (WGS) entry which is preliminary data.</text>
</comment>
<dbReference type="Proteomes" id="UP000285343">
    <property type="component" value="Unassembled WGS sequence"/>
</dbReference>
<dbReference type="PANTHER" id="PTHR30572">
    <property type="entry name" value="MEMBRANE COMPONENT OF TRANSPORTER-RELATED"/>
    <property type="match status" value="1"/>
</dbReference>
<gene>
    <name evidence="3" type="ORF">DWW14_18945</name>
</gene>
<evidence type="ECO:0000313" key="3">
    <source>
        <dbReference type="EMBL" id="RGV38080.1"/>
    </source>
</evidence>
<dbReference type="EMBL" id="QRZC01000032">
    <property type="protein sequence ID" value="RGV38080.1"/>
    <property type="molecule type" value="Genomic_DNA"/>
</dbReference>
<sequence length="333" mass="37628">MRQLYYTLQTLIRGKGSNLIKIVSLGLGLAVSILIFSRQAFELNYDTCYKDHERLCLVKTVWYYNNEYHPSHITLGPVAGTIAENLPDEVESVTVTQQWWSNSAWFANERRFQTNAMTADSCFFATMGIDVVSGDPRELNNPEVVFISRELAGSMFADKNPIGQTVVYNKQMPMTVKGIFEDFPENSSFYGSGVVMSLATSFKHHWGYWGWGGGDSYMSFVRLRPGVQLDDVNTRIEKLAEQVRKSDDVFVCLVPIKDYRMEFGISTMRMVWILLTLGTAILFIVAMNYVLISISAMNRRAKAIGVHKCSGANTRALKKFPTCNKSPPNTQKI</sequence>
<dbReference type="AlphaFoldDB" id="A0A412X8E4"/>
<proteinExistence type="predicted"/>
<dbReference type="GO" id="GO:0005886">
    <property type="term" value="C:plasma membrane"/>
    <property type="evidence" value="ECO:0007669"/>
    <property type="project" value="TreeGrafter"/>
</dbReference>
<evidence type="ECO:0000313" key="4">
    <source>
        <dbReference type="Proteomes" id="UP000285343"/>
    </source>
</evidence>
<dbReference type="GO" id="GO:0022857">
    <property type="term" value="F:transmembrane transporter activity"/>
    <property type="evidence" value="ECO:0007669"/>
    <property type="project" value="TreeGrafter"/>
</dbReference>
<keyword evidence="1" id="KW-1133">Transmembrane helix</keyword>
<keyword evidence="1" id="KW-0812">Transmembrane</keyword>
<evidence type="ECO:0000259" key="2">
    <source>
        <dbReference type="Pfam" id="PF12704"/>
    </source>
</evidence>
<feature type="transmembrane region" description="Helical" evidence="1">
    <location>
        <begin position="20"/>
        <end position="41"/>
    </location>
</feature>
<dbReference type="InterPro" id="IPR025857">
    <property type="entry name" value="MacB_PCD"/>
</dbReference>
<name>A0A412X8E4_BACUN</name>
<feature type="non-terminal residue" evidence="3">
    <location>
        <position position="333"/>
    </location>
</feature>
<keyword evidence="1" id="KW-0472">Membrane</keyword>
<feature type="domain" description="MacB-like periplasmic core" evidence="2">
    <location>
        <begin position="23"/>
        <end position="238"/>
    </location>
</feature>
<dbReference type="Pfam" id="PF12704">
    <property type="entry name" value="MacB_PCD"/>
    <property type="match status" value="1"/>
</dbReference>
<accession>A0A412X8E4</accession>
<dbReference type="InterPro" id="IPR050250">
    <property type="entry name" value="Macrolide_Exporter_MacB"/>
</dbReference>
<organism evidence="3 4">
    <name type="scientific">Bacteroides uniformis</name>
    <dbReference type="NCBI Taxonomy" id="820"/>
    <lineage>
        <taxon>Bacteria</taxon>
        <taxon>Pseudomonadati</taxon>
        <taxon>Bacteroidota</taxon>
        <taxon>Bacteroidia</taxon>
        <taxon>Bacteroidales</taxon>
        <taxon>Bacteroidaceae</taxon>
        <taxon>Bacteroides</taxon>
    </lineage>
</organism>
<dbReference type="RefSeq" id="WP_147349141.1">
    <property type="nucleotide sequence ID" value="NZ_QRZC01000032.1"/>
</dbReference>
<reference evidence="3 4" key="1">
    <citation type="submission" date="2018-08" db="EMBL/GenBank/DDBJ databases">
        <title>A genome reference for cultivated species of the human gut microbiota.</title>
        <authorList>
            <person name="Zou Y."/>
            <person name="Xue W."/>
            <person name="Luo G."/>
        </authorList>
    </citation>
    <scope>NUCLEOTIDE SEQUENCE [LARGE SCALE GENOMIC DNA]</scope>
    <source>
        <strain evidence="3 4">AF14-42</strain>
    </source>
</reference>
<feature type="transmembrane region" description="Helical" evidence="1">
    <location>
        <begin position="270"/>
        <end position="292"/>
    </location>
</feature>